<dbReference type="Proteomes" id="UP000054729">
    <property type="component" value="Unassembled WGS sequence"/>
</dbReference>
<dbReference type="InterPro" id="IPR000160">
    <property type="entry name" value="GGDEF_dom"/>
</dbReference>
<dbReference type="InterPro" id="IPR050706">
    <property type="entry name" value="Cyclic-di-GMP_PDE-like"/>
</dbReference>
<feature type="domain" description="GGDEF" evidence="3">
    <location>
        <begin position="169"/>
        <end position="311"/>
    </location>
</feature>
<dbReference type="PANTHER" id="PTHR33121">
    <property type="entry name" value="CYCLIC DI-GMP PHOSPHODIESTERASE PDEF"/>
    <property type="match status" value="1"/>
</dbReference>
<name>A0A0W1AD89_9GAMM</name>
<gene>
    <name evidence="4" type="ORF">Lwal_1292</name>
</gene>
<keyword evidence="1" id="KW-1133">Transmembrane helix</keyword>
<proteinExistence type="predicted"/>
<dbReference type="PATRIC" id="fig|66969.6.peg.1421"/>
<comment type="caution">
    <text evidence="4">The sequence shown here is derived from an EMBL/GenBank/DDBJ whole genome shotgun (WGS) entry which is preliminary data.</text>
</comment>
<dbReference type="SMART" id="SM00052">
    <property type="entry name" value="EAL"/>
    <property type="match status" value="1"/>
</dbReference>
<organism evidence="4 5">
    <name type="scientific">Legionella waltersii</name>
    <dbReference type="NCBI Taxonomy" id="66969"/>
    <lineage>
        <taxon>Bacteria</taxon>
        <taxon>Pseudomonadati</taxon>
        <taxon>Pseudomonadota</taxon>
        <taxon>Gammaproteobacteria</taxon>
        <taxon>Legionellales</taxon>
        <taxon>Legionellaceae</taxon>
        <taxon>Legionella</taxon>
    </lineage>
</organism>
<dbReference type="PROSITE" id="PS50883">
    <property type="entry name" value="EAL"/>
    <property type="match status" value="1"/>
</dbReference>
<evidence type="ECO:0000259" key="3">
    <source>
        <dbReference type="PROSITE" id="PS50887"/>
    </source>
</evidence>
<dbReference type="Gene3D" id="3.20.20.450">
    <property type="entry name" value="EAL domain"/>
    <property type="match status" value="1"/>
</dbReference>
<dbReference type="PROSITE" id="PS50887">
    <property type="entry name" value="GGDEF"/>
    <property type="match status" value="1"/>
</dbReference>
<keyword evidence="1" id="KW-0472">Membrane</keyword>
<evidence type="ECO:0000259" key="2">
    <source>
        <dbReference type="PROSITE" id="PS50883"/>
    </source>
</evidence>
<dbReference type="Pfam" id="PF00563">
    <property type="entry name" value="EAL"/>
    <property type="match status" value="1"/>
</dbReference>
<dbReference type="SUPFAM" id="SSF141868">
    <property type="entry name" value="EAL domain-like"/>
    <property type="match status" value="1"/>
</dbReference>
<dbReference type="Pfam" id="PF00990">
    <property type="entry name" value="GGDEF"/>
    <property type="match status" value="1"/>
</dbReference>
<evidence type="ECO:0000256" key="1">
    <source>
        <dbReference type="SAM" id="Phobius"/>
    </source>
</evidence>
<dbReference type="InterPro" id="IPR029787">
    <property type="entry name" value="Nucleotide_cyclase"/>
</dbReference>
<feature type="domain" description="EAL" evidence="2">
    <location>
        <begin position="319"/>
        <end position="572"/>
    </location>
</feature>
<dbReference type="EMBL" id="LNZB01000036">
    <property type="protein sequence ID" value="KTD79220.1"/>
    <property type="molecule type" value="Genomic_DNA"/>
</dbReference>
<dbReference type="CDD" id="cd01948">
    <property type="entry name" value="EAL"/>
    <property type="match status" value="1"/>
</dbReference>
<evidence type="ECO:0000313" key="5">
    <source>
        <dbReference type="Proteomes" id="UP000054729"/>
    </source>
</evidence>
<protein>
    <submittedName>
        <fullName evidence="4">Regulatory protein (GGDEF and EAL domains)</fullName>
    </submittedName>
</protein>
<dbReference type="SUPFAM" id="SSF55073">
    <property type="entry name" value="Nucleotide cyclase"/>
    <property type="match status" value="1"/>
</dbReference>
<keyword evidence="5" id="KW-1185">Reference proteome</keyword>
<sequence>MRVQKLKKTEPPPTNPILNHSLKTIRMNIKHNLTNTSIVLKSYVNKYAFIGLGIAVFSILIATCIVSYQITGSISLNGFIKAQLTNPAIWVLDLTPFIFAYWGQSFCYSLMNRAKTILSNTTSEFLNKSGDLEGQLKYEVQHDSLTHLPNSRLLKEQIIESIKQLNNSGELAVVILKINGFKQLHNYFGNFNVNQALIEYSKTIQSVLLEHSILEATIGINSAARLDHDEFALLLRRLNMNVDRNKLLASIINSTTTSIMVDGIPVPFTPVAAIATYPFQADNEETLINNARTAVYHARKEGKPYMVYHKSMDEGFSINRALMNQLGQAIEQNTLKIHYQPIYELATRKIVGAESIVLLEHDKAGLIPVEKFMPLIEASPLVHKVTEFLLANSIKQLQKWQQEGFMIFGAIHLATKDSVNNDLPSLIEMMLHEHKVNPDHLKLELTEQACLLDPTKTAEILHQISSLGVQLTIADFNSSFSSFVSLSNLPIHELKIEKSLIMNMGKDPTKSNVIEGIIRVANSLGLKTSADEISDVKTAELLKEYGCVYGQGSHFSQALDALEFSILLQKPSQ</sequence>
<dbReference type="AlphaFoldDB" id="A0A0W1AD89"/>
<dbReference type="PANTHER" id="PTHR33121:SF71">
    <property type="entry name" value="OXYGEN SENSOR PROTEIN DOSP"/>
    <property type="match status" value="1"/>
</dbReference>
<dbReference type="SMART" id="SM00267">
    <property type="entry name" value="GGDEF"/>
    <property type="match status" value="1"/>
</dbReference>
<evidence type="ECO:0000313" key="4">
    <source>
        <dbReference type="EMBL" id="KTD79220.1"/>
    </source>
</evidence>
<dbReference type="CDD" id="cd01949">
    <property type="entry name" value="GGDEF"/>
    <property type="match status" value="1"/>
</dbReference>
<dbReference type="Gene3D" id="3.30.70.270">
    <property type="match status" value="1"/>
</dbReference>
<dbReference type="InterPro" id="IPR043128">
    <property type="entry name" value="Rev_trsase/Diguanyl_cyclase"/>
</dbReference>
<dbReference type="InterPro" id="IPR035919">
    <property type="entry name" value="EAL_sf"/>
</dbReference>
<accession>A0A0W1AD89</accession>
<reference evidence="4 5" key="1">
    <citation type="submission" date="2015-11" db="EMBL/GenBank/DDBJ databases">
        <title>Genomic analysis of 38 Legionella species identifies large and diverse effector repertoires.</title>
        <authorList>
            <person name="Burstein D."/>
            <person name="Amaro F."/>
            <person name="Zusman T."/>
            <person name="Lifshitz Z."/>
            <person name="Cohen O."/>
            <person name="Gilbert J.A."/>
            <person name="Pupko T."/>
            <person name="Shuman H.A."/>
            <person name="Segal G."/>
        </authorList>
    </citation>
    <scope>NUCLEOTIDE SEQUENCE [LARGE SCALE GENOMIC DNA]</scope>
    <source>
        <strain evidence="4 5">ATCC 51914</strain>
    </source>
</reference>
<dbReference type="InterPro" id="IPR001633">
    <property type="entry name" value="EAL_dom"/>
</dbReference>
<feature type="transmembrane region" description="Helical" evidence="1">
    <location>
        <begin position="47"/>
        <end position="68"/>
    </location>
</feature>
<dbReference type="STRING" id="66969.Lwal_1292"/>
<keyword evidence="1" id="KW-0812">Transmembrane</keyword>
<dbReference type="GO" id="GO:0071111">
    <property type="term" value="F:cyclic-guanylate-specific phosphodiesterase activity"/>
    <property type="evidence" value="ECO:0007669"/>
    <property type="project" value="InterPro"/>
</dbReference>